<feature type="signal peptide" evidence="2">
    <location>
        <begin position="1"/>
        <end position="20"/>
    </location>
</feature>
<dbReference type="PANTHER" id="PTHR22933">
    <property type="entry name" value="FI18007P1-RELATED"/>
    <property type="match status" value="1"/>
</dbReference>
<evidence type="ECO:0000256" key="2">
    <source>
        <dbReference type="SAM" id="SignalP"/>
    </source>
</evidence>
<dbReference type="Gene3D" id="2.170.140.10">
    <property type="entry name" value="Chitin binding domain"/>
    <property type="match status" value="1"/>
</dbReference>
<evidence type="ECO:0000259" key="3">
    <source>
        <dbReference type="PROSITE" id="PS50940"/>
    </source>
</evidence>
<dbReference type="EMBL" id="NCKV01000069">
    <property type="protein sequence ID" value="RWS31762.1"/>
    <property type="molecule type" value="Genomic_DNA"/>
</dbReference>
<dbReference type="AlphaFoldDB" id="A0A443SW49"/>
<feature type="chain" id="PRO_5019311300" description="Chitin-binding type-2 domain-containing protein" evidence="2">
    <location>
        <begin position="21"/>
        <end position="218"/>
    </location>
</feature>
<sequence>MQSVLKLSAFIVFMCLKCSARRRTSVHFQAVNKNENGAAAVINGLPGIDYPIYHHVPRTGFTCASRLSGYYADIESGCQAFHFCFREVKTSFLCHNGTIFNQKLFTCDWWFNVDCKHSNRYFSVNKQLYKVSKSKVNQVIIEMQKYIESAKAAEAKRETTTRETERMEYDENDDEEAEEESDAEMTTKSTKPESVKLKFNESKRKQSSFGMKLLRSFS</sequence>
<feature type="region of interest" description="Disordered" evidence="1">
    <location>
        <begin position="152"/>
        <end position="197"/>
    </location>
</feature>
<dbReference type="VEuPathDB" id="VectorBase:LDEU000278"/>
<dbReference type="SUPFAM" id="SSF57625">
    <property type="entry name" value="Invertebrate chitin-binding proteins"/>
    <property type="match status" value="1"/>
</dbReference>
<feature type="domain" description="Chitin-binding type-2" evidence="3">
    <location>
        <begin position="60"/>
        <end position="117"/>
    </location>
</feature>
<dbReference type="PROSITE" id="PS50940">
    <property type="entry name" value="CHIT_BIND_II"/>
    <property type="match status" value="1"/>
</dbReference>
<evidence type="ECO:0000313" key="5">
    <source>
        <dbReference type="Proteomes" id="UP000288716"/>
    </source>
</evidence>
<accession>A0A443SW49</accession>
<dbReference type="InterPro" id="IPR002557">
    <property type="entry name" value="Chitin-bd_dom"/>
</dbReference>
<keyword evidence="5" id="KW-1185">Reference proteome</keyword>
<dbReference type="Proteomes" id="UP000288716">
    <property type="component" value="Unassembled WGS sequence"/>
</dbReference>
<dbReference type="PANTHER" id="PTHR22933:SF42">
    <property type="entry name" value="FI18455P1-RELATED"/>
    <property type="match status" value="1"/>
</dbReference>
<dbReference type="GO" id="GO:0008061">
    <property type="term" value="F:chitin binding"/>
    <property type="evidence" value="ECO:0007669"/>
    <property type="project" value="InterPro"/>
</dbReference>
<reference evidence="4 5" key="1">
    <citation type="journal article" date="2018" name="Gigascience">
        <title>Genomes of trombidid mites reveal novel predicted allergens and laterally-transferred genes associated with secondary metabolism.</title>
        <authorList>
            <person name="Dong X."/>
            <person name="Chaisiri K."/>
            <person name="Xia D."/>
            <person name="Armstrong S.D."/>
            <person name="Fang Y."/>
            <person name="Donnelly M.J."/>
            <person name="Kadowaki T."/>
            <person name="McGarry J.W."/>
            <person name="Darby A.C."/>
            <person name="Makepeace B.L."/>
        </authorList>
    </citation>
    <scope>NUCLEOTIDE SEQUENCE [LARGE SCALE GENOMIC DNA]</scope>
    <source>
        <strain evidence="4">UoL-UT</strain>
    </source>
</reference>
<dbReference type="OrthoDB" id="6364363at2759"/>
<dbReference type="GO" id="GO:0005576">
    <property type="term" value="C:extracellular region"/>
    <property type="evidence" value="ECO:0007669"/>
    <property type="project" value="InterPro"/>
</dbReference>
<dbReference type="STRING" id="299467.A0A443SW49"/>
<organism evidence="4 5">
    <name type="scientific">Leptotrombidium deliense</name>
    <dbReference type="NCBI Taxonomy" id="299467"/>
    <lineage>
        <taxon>Eukaryota</taxon>
        <taxon>Metazoa</taxon>
        <taxon>Ecdysozoa</taxon>
        <taxon>Arthropoda</taxon>
        <taxon>Chelicerata</taxon>
        <taxon>Arachnida</taxon>
        <taxon>Acari</taxon>
        <taxon>Acariformes</taxon>
        <taxon>Trombidiformes</taxon>
        <taxon>Prostigmata</taxon>
        <taxon>Anystina</taxon>
        <taxon>Parasitengona</taxon>
        <taxon>Trombiculoidea</taxon>
        <taxon>Trombiculidae</taxon>
        <taxon>Leptotrombidium</taxon>
    </lineage>
</organism>
<evidence type="ECO:0000256" key="1">
    <source>
        <dbReference type="SAM" id="MobiDB-lite"/>
    </source>
</evidence>
<protein>
    <recommendedName>
        <fullName evidence="3">Chitin-binding type-2 domain-containing protein</fullName>
    </recommendedName>
</protein>
<proteinExistence type="predicted"/>
<dbReference type="InterPro" id="IPR036508">
    <property type="entry name" value="Chitin-bd_dom_sf"/>
</dbReference>
<feature type="compositionally biased region" description="Basic and acidic residues" evidence="1">
    <location>
        <begin position="152"/>
        <end position="169"/>
    </location>
</feature>
<dbReference type="Pfam" id="PF01607">
    <property type="entry name" value="CBM_14"/>
    <property type="match status" value="1"/>
</dbReference>
<dbReference type="SMART" id="SM00494">
    <property type="entry name" value="ChtBD2"/>
    <property type="match status" value="1"/>
</dbReference>
<comment type="caution">
    <text evidence="4">The sequence shown here is derived from an EMBL/GenBank/DDBJ whole genome shotgun (WGS) entry which is preliminary data.</text>
</comment>
<feature type="compositionally biased region" description="Acidic residues" evidence="1">
    <location>
        <begin position="170"/>
        <end position="183"/>
    </location>
</feature>
<evidence type="ECO:0000313" key="4">
    <source>
        <dbReference type="EMBL" id="RWS31762.1"/>
    </source>
</evidence>
<name>A0A443SW49_9ACAR</name>
<dbReference type="InterPro" id="IPR052976">
    <property type="entry name" value="Scoloptoxin-like"/>
</dbReference>
<gene>
    <name evidence="4" type="ORF">B4U80_10333</name>
</gene>
<keyword evidence="2" id="KW-0732">Signal</keyword>